<gene>
    <name evidence="2" type="ORF">MNBD_GAMMA20-790</name>
</gene>
<dbReference type="EMBL" id="UOFU01000336">
    <property type="protein sequence ID" value="VAX03610.1"/>
    <property type="molecule type" value="Genomic_DNA"/>
</dbReference>
<keyword evidence="1" id="KW-0472">Membrane</keyword>
<dbReference type="AlphaFoldDB" id="A0A3B1AZZ0"/>
<reference evidence="2" key="1">
    <citation type="submission" date="2018-06" db="EMBL/GenBank/DDBJ databases">
        <authorList>
            <person name="Zhirakovskaya E."/>
        </authorList>
    </citation>
    <scope>NUCLEOTIDE SEQUENCE</scope>
</reference>
<keyword evidence="1" id="KW-1133">Transmembrane helix</keyword>
<feature type="transmembrane region" description="Helical" evidence="1">
    <location>
        <begin position="107"/>
        <end position="124"/>
    </location>
</feature>
<feature type="transmembrane region" description="Helical" evidence="1">
    <location>
        <begin position="85"/>
        <end position="101"/>
    </location>
</feature>
<sequence length="125" mass="14015">MMTTLLYTAAFLTFAIGIVHSVLGERYILIRLFRRKNLPKLFGGTEFTILTLRFAWHITTIAWWGFAAILVLLAERSLSFHSTSMIVAVTFLVTGIIALVASKGRHYSWLVFLFIGGISLYAAVT</sequence>
<proteinExistence type="predicted"/>
<protein>
    <submittedName>
        <fullName evidence="2">Uncharacterized protein</fullName>
    </submittedName>
</protein>
<evidence type="ECO:0000256" key="1">
    <source>
        <dbReference type="SAM" id="Phobius"/>
    </source>
</evidence>
<feature type="transmembrane region" description="Helical" evidence="1">
    <location>
        <begin position="54"/>
        <end position="73"/>
    </location>
</feature>
<organism evidence="2">
    <name type="scientific">hydrothermal vent metagenome</name>
    <dbReference type="NCBI Taxonomy" id="652676"/>
    <lineage>
        <taxon>unclassified sequences</taxon>
        <taxon>metagenomes</taxon>
        <taxon>ecological metagenomes</taxon>
    </lineage>
</organism>
<keyword evidence="1" id="KW-0812">Transmembrane</keyword>
<name>A0A3B1AZZ0_9ZZZZ</name>
<evidence type="ECO:0000313" key="2">
    <source>
        <dbReference type="EMBL" id="VAX03610.1"/>
    </source>
</evidence>
<accession>A0A3B1AZZ0</accession>